<evidence type="ECO:0000313" key="6">
    <source>
        <dbReference type="Proteomes" id="UP000638981"/>
    </source>
</evidence>
<name>A0A918TJY1_9RHOB</name>
<evidence type="ECO:0000313" key="5">
    <source>
        <dbReference type="EMBL" id="GHC51580.1"/>
    </source>
</evidence>
<dbReference type="RefSeq" id="WP_189410763.1">
    <property type="nucleotide sequence ID" value="NZ_BMYJ01000003.1"/>
</dbReference>
<organism evidence="5 6">
    <name type="scientific">Neogemmobacter tilapiae</name>
    <dbReference type="NCBI Taxonomy" id="875041"/>
    <lineage>
        <taxon>Bacteria</taxon>
        <taxon>Pseudomonadati</taxon>
        <taxon>Pseudomonadota</taxon>
        <taxon>Alphaproteobacteria</taxon>
        <taxon>Rhodobacterales</taxon>
        <taxon>Paracoccaceae</taxon>
        <taxon>Neogemmobacter</taxon>
    </lineage>
</organism>
<dbReference type="Gene3D" id="3.90.550.10">
    <property type="entry name" value="Spore Coat Polysaccharide Biosynthesis Protein SpsA, Chain A"/>
    <property type="match status" value="1"/>
</dbReference>
<accession>A0A918TJY1</accession>
<dbReference type="CDD" id="cd06422">
    <property type="entry name" value="NTP_transferase_like_1"/>
    <property type="match status" value="1"/>
</dbReference>
<evidence type="ECO:0000256" key="1">
    <source>
        <dbReference type="ARBA" id="ARBA00022679"/>
    </source>
</evidence>
<gene>
    <name evidence="5" type="ORF">GCM10007315_12490</name>
</gene>
<dbReference type="InterPro" id="IPR029044">
    <property type="entry name" value="Nucleotide-diphossugar_trans"/>
</dbReference>
<evidence type="ECO:0000256" key="3">
    <source>
        <dbReference type="ARBA" id="ARBA00022842"/>
    </source>
</evidence>
<evidence type="ECO:0000259" key="4">
    <source>
        <dbReference type="Pfam" id="PF12804"/>
    </source>
</evidence>
<feature type="domain" description="MobA-like NTP transferase" evidence="4">
    <location>
        <begin position="8"/>
        <end position="127"/>
    </location>
</feature>
<dbReference type="SUPFAM" id="SSF53448">
    <property type="entry name" value="Nucleotide-diphospho-sugar transferases"/>
    <property type="match status" value="1"/>
</dbReference>
<dbReference type="PANTHER" id="PTHR43584:SF8">
    <property type="entry name" value="N-ACETYLMURAMATE ALPHA-1-PHOSPHATE URIDYLYLTRANSFERASE"/>
    <property type="match status" value="1"/>
</dbReference>
<sequence>MRAPPLMLFAAGFGTRMGTLTADRPKPLIPVAGKPLMDHALDLADAAKISKVVVNLHYRGDQIREHLAARPILFSDESDLILETGGGLRAAMPLLQESPVIVLNSDAVWTGENPLLALMAHWRAEMGALLTLIPVDMANGHSGHGDFVMDSTGKLQRGSGAQSFVYAGAMITRTEGLPDIAEQVFSVNRLWDRQIEQGQLFGYVHQGQWCDVGRPEGIALAEGILAGQRP</sequence>
<dbReference type="PANTHER" id="PTHR43584">
    <property type="entry name" value="NUCLEOTIDYL TRANSFERASE"/>
    <property type="match status" value="1"/>
</dbReference>
<dbReference type="EMBL" id="BMYJ01000003">
    <property type="protein sequence ID" value="GHC51580.1"/>
    <property type="molecule type" value="Genomic_DNA"/>
</dbReference>
<keyword evidence="2" id="KW-0548">Nucleotidyltransferase</keyword>
<dbReference type="GO" id="GO:0016779">
    <property type="term" value="F:nucleotidyltransferase activity"/>
    <property type="evidence" value="ECO:0007669"/>
    <property type="project" value="UniProtKB-KW"/>
</dbReference>
<comment type="caution">
    <text evidence="5">The sequence shown here is derived from an EMBL/GenBank/DDBJ whole genome shotgun (WGS) entry which is preliminary data.</text>
</comment>
<proteinExistence type="predicted"/>
<reference evidence="5" key="2">
    <citation type="submission" date="2020-09" db="EMBL/GenBank/DDBJ databases">
        <authorList>
            <person name="Sun Q."/>
            <person name="Kim S."/>
        </authorList>
    </citation>
    <scope>NUCLEOTIDE SEQUENCE</scope>
    <source>
        <strain evidence="5">KCTC 23310</strain>
    </source>
</reference>
<keyword evidence="6" id="KW-1185">Reference proteome</keyword>
<dbReference type="InterPro" id="IPR025877">
    <property type="entry name" value="MobA-like_NTP_Trfase"/>
</dbReference>
<dbReference type="Pfam" id="PF12804">
    <property type="entry name" value="NTP_transf_3"/>
    <property type="match status" value="1"/>
</dbReference>
<keyword evidence="3" id="KW-0460">Magnesium</keyword>
<protein>
    <submittedName>
        <fullName evidence="5">Nucleotidyltransferase</fullName>
    </submittedName>
</protein>
<dbReference type="Proteomes" id="UP000638981">
    <property type="component" value="Unassembled WGS sequence"/>
</dbReference>
<evidence type="ECO:0000256" key="2">
    <source>
        <dbReference type="ARBA" id="ARBA00022695"/>
    </source>
</evidence>
<keyword evidence="1" id="KW-0808">Transferase</keyword>
<dbReference type="AlphaFoldDB" id="A0A918TJY1"/>
<dbReference type="InterPro" id="IPR050065">
    <property type="entry name" value="GlmU-like"/>
</dbReference>
<reference evidence="5" key="1">
    <citation type="journal article" date="2014" name="Int. J. Syst. Evol. Microbiol.">
        <title>Complete genome sequence of Corynebacterium casei LMG S-19264T (=DSM 44701T), isolated from a smear-ripened cheese.</title>
        <authorList>
            <consortium name="US DOE Joint Genome Institute (JGI-PGF)"/>
            <person name="Walter F."/>
            <person name="Albersmeier A."/>
            <person name="Kalinowski J."/>
            <person name="Ruckert C."/>
        </authorList>
    </citation>
    <scope>NUCLEOTIDE SEQUENCE</scope>
    <source>
        <strain evidence="5">KCTC 23310</strain>
    </source>
</reference>